<dbReference type="GO" id="GO:0008881">
    <property type="term" value="F:glutamate racemase activity"/>
    <property type="evidence" value="ECO:0007669"/>
    <property type="project" value="UniProtKB-UniRule"/>
</dbReference>
<dbReference type="Gene3D" id="3.40.50.1860">
    <property type="match status" value="2"/>
</dbReference>
<dbReference type="KEGG" id="lga:LGAS_0429"/>
<feature type="active site" description="Proton donor/acceptor" evidence="7">
    <location>
        <position position="200"/>
    </location>
</feature>
<comment type="function">
    <text evidence="7">Provides the (R)-glutamate required for cell wall biosynthesis.</text>
</comment>
<dbReference type="NCBIfam" id="TIGR00067">
    <property type="entry name" value="glut_race"/>
    <property type="match status" value="1"/>
</dbReference>
<evidence type="ECO:0000256" key="6">
    <source>
        <dbReference type="ARBA" id="ARBA00023316"/>
    </source>
</evidence>
<feature type="binding site" evidence="7">
    <location>
        <begin position="201"/>
        <end position="202"/>
    </location>
    <ligand>
        <name>substrate</name>
    </ligand>
</feature>
<comment type="catalytic activity">
    <reaction evidence="1 7">
        <text>L-glutamate = D-glutamate</text>
        <dbReference type="Rhea" id="RHEA:12813"/>
        <dbReference type="ChEBI" id="CHEBI:29985"/>
        <dbReference type="ChEBI" id="CHEBI:29986"/>
        <dbReference type="EC" id="5.1.1.3"/>
    </reaction>
</comment>
<dbReference type="InterPro" id="IPR033134">
    <property type="entry name" value="Asp/Glu_racemase_AS_2"/>
</dbReference>
<dbReference type="PROSITE" id="PS00924">
    <property type="entry name" value="ASP_GLU_RACEMASE_2"/>
    <property type="match status" value="1"/>
</dbReference>
<dbReference type="FunFam" id="3.40.50.1860:FF:000001">
    <property type="entry name" value="Glutamate racemase"/>
    <property type="match status" value="1"/>
</dbReference>
<keyword evidence="6 7" id="KW-0961">Cell wall biogenesis/degradation</keyword>
<sequence length="283" mass="31410">MEEKRDFNHHLFKGVFLMDNRPIGVLDSGLGGLTVLKKVIEKMPNESTIFIGDQANMPYGDRSKEEIISLTRDSVNFLLSKDVKIIIFGCNTATAVAMSTIKKEIPLQIIGVVQSGALAAARTTETKNVAVIGTKATVNSHSYLKEIQYRDPKIQVSEFAQPKLAPLAEEDPAEEIKQAVVSESLAPLKKADYDTLVLGCTHYPLLRKEIVAVVGQDRKIVDPADQVAQYTYNVLRRDGLFAAGNSDTKHEYYTTGEAKKFTEITRQWMNDETIVGHHVDAED</sequence>
<keyword evidence="5 7" id="KW-0413">Isomerase</keyword>
<dbReference type="Proteomes" id="UP000000664">
    <property type="component" value="Chromosome"/>
</dbReference>
<feature type="binding site" evidence="7">
    <location>
        <begin position="27"/>
        <end position="28"/>
    </location>
    <ligand>
        <name>substrate</name>
    </ligand>
</feature>
<evidence type="ECO:0000256" key="2">
    <source>
        <dbReference type="ARBA" id="ARBA00013090"/>
    </source>
</evidence>
<reference evidence="8 9" key="1">
    <citation type="journal article" date="2006" name="Proc. Natl. Acad. Sci. U.S.A.">
        <title>Comparative genomics of the lactic acid bacteria.</title>
        <authorList>
            <person name="Makarova K."/>
            <person name="Slesarev A."/>
            <person name="Wolf Y."/>
            <person name="Sorokin A."/>
            <person name="Mirkin B."/>
            <person name="Koonin E."/>
            <person name="Pavlov A."/>
            <person name="Pavlova N."/>
            <person name="Karamychev V."/>
            <person name="Polouchine N."/>
            <person name="Shakhova V."/>
            <person name="Grigoriev I."/>
            <person name="Lou Y."/>
            <person name="Rohksar D."/>
            <person name="Lucas S."/>
            <person name="Huang K."/>
            <person name="Goodstein D.M."/>
            <person name="Hawkins T."/>
            <person name="Plengvidhya V."/>
            <person name="Welker D."/>
            <person name="Hughes J."/>
            <person name="Goh Y."/>
            <person name="Benson A."/>
            <person name="Baldwin K."/>
            <person name="Lee J.H."/>
            <person name="Diaz-Muniz I."/>
            <person name="Dosti B."/>
            <person name="Smeianov V."/>
            <person name="Wechter W."/>
            <person name="Barabote R."/>
            <person name="Lorca G."/>
            <person name="Altermann E."/>
            <person name="Barrangou R."/>
            <person name="Ganesan B."/>
            <person name="Xie Y."/>
            <person name="Rawsthorne H."/>
            <person name="Tamir D."/>
            <person name="Parker C."/>
            <person name="Breidt F."/>
            <person name="Broadbent J."/>
            <person name="Hutkins R."/>
            <person name="O'Sullivan D."/>
            <person name="Steele J."/>
            <person name="Unlu G."/>
            <person name="Saier M."/>
            <person name="Klaenhammer T."/>
            <person name="Richardson P."/>
            <person name="Kozyavkin S."/>
            <person name="Weimer B."/>
            <person name="Mills D."/>
        </authorList>
    </citation>
    <scope>NUCLEOTIDE SEQUENCE [LARGE SCALE GENOMIC DNA]</scope>
    <source>
        <strain evidence="9">ATCC 33323 / DSM 20243 / BCRC 14619 / CIP 102991 / JCM 1131 / KCTC 3163 / NCIMB 11718 / NCTC 13722 / AM63</strain>
    </source>
</reference>
<evidence type="ECO:0000256" key="7">
    <source>
        <dbReference type="HAMAP-Rule" id="MF_00258"/>
    </source>
</evidence>
<dbReference type="AlphaFoldDB" id="A0A830TN54"/>
<keyword evidence="3 7" id="KW-0133">Cell shape</keyword>
<dbReference type="GO" id="GO:0009252">
    <property type="term" value="P:peptidoglycan biosynthetic process"/>
    <property type="evidence" value="ECO:0007669"/>
    <property type="project" value="UniProtKB-UniRule"/>
</dbReference>
<comment type="pathway">
    <text evidence="7">Cell wall biogenesis; peptidoglycan biosynthesis.</text>
</comment>
<dbReference type="PANTHER" id="PTHR21198">
    <property type="entry name" value="GLUTAMATE RACEMASE"/>
    <property type="match status" value="1"/>
</dbReference>
<comment type="similarity">
    <text evidence="7">Belongs to the aspartate/glutamate racemases family.</text>
</comment>
<evidence type="ECO:0000313" key="8">
    <source>
        <dbReference type="EMBL" id="ABJ59834.1"/>
    </source>
</evidence>
<evidence type="ECO:0000256" key="4">
    <source>
        <dbReference type="ARBA" id="ARBA00022984"/>
    </source>
</evidence>
<dbReference type="SUPFAM" id="SSF53681">
    <property type="entry name" value="Aspartate/glutamate racemase"/>
    <property type="match status" value="2"/>
</dbReference>
<feature type="binding site" evidence="7">
    <location>
        <begin position="91"/>
        <end position="92"/>
    </location>
    <ligand>
        <name>substrate</name>
    </ligand>
</feature>
<dbReference type="InterPro" id="IPR015942">
    <property type="entry name" value="Asp/Glu/hydantoin_racemase"/>
</dbReference>
<dbReference type="InterPro" id="IPR004391">
    <property type="entry name" value="Glu_race"/>
</dbReference>
<dbReference type="PANTHER" id="PTHR21198:SF2">
    <property type="entry name" value="GLUTAMATE RACEMASE"/>
    <property type="match status" value="1"/>
</dbReference>
<feature type="active site" description="Proton donor/acceptor" evidence="7">
    <location>
        <position position="90"/>
    </location>
</feature>
<dbReference type="GO" id="GO:0071555">
    <property type="term" value="P:cell wall organization"/>
    <property type="evidence" value="ECO:0007669"/>
    <property type="project" value="UniProtKB-KW"/>
</dbReference>
<proteinExistence type="inferred from homology"/>
<gene>
    <name evidence="7" type="primary">murI</name>
    <name evidence="8" type="ordered locus">LGAS_0429</name>
</gene>
<dbReference type="Pfam" id="PF01177">
    <property type="entry name" value="Asp_Glu_race"/>
    <property type="match status" value="1"/>
</dbReference>
<dbReference type="HAMAP" id="MF_00258">
    <property type="entry name" value="Glu_racemase"/>
    <property type="match status" value="1"/>
</dbReference>
<evidence type="ECO:0000256" key="3">
    <source>
        <dbReference type="ARBA" id="ARBA00022960"/>
    </source>
</evidence>
<dbReference type="InterPro" id="IPR001920">
    <property type="entry name" value="Asp/Glu_race"/>
</dbReference>
<dbReference type="UniPathway" id="UPA00219"/>
<dbReference type="EMBL" id="CP000413">
    <property type="protein sequence ID" value="ABJ59834.1"/>
    <property type="molecule type" value="Genomic_DNA"/>
</dbReference>
<name>A0A830TN54_LACGA</name>
<keyword evidence="4 7" id="KW-0573">Peptidoglycan synthesis</keyword>
<dbReference type="EC" id="5.1.1.3" evidence="2 7"/>
<protein>
    <recommendedName>
        <fullName evidence="2 7">Glutamate racemase</fullName>
        <ecNumber evidence="2 7">5.1.1.3</ecNumber>
    </recommendedName>
</protein>
<feature type="binding site" evidence="7">
    <location>
        <begin position="59"/>
        <end position="60"/>
    </location>
    <ligand>
        <name>substrate</name>
    </ligand>
</feature>
<evidence type="ECO:0000256" key="1">
    <source>
        <dbReference type="ARBA" id="ARBA00001602"/>
    </source>
</evidence>
<accession>A0A830TN54</accession>
<evidence type="ECO:0000256" key="5">
    <source>
        <dbReference type="ARBA" id="ARBA00023235"/>
    </source>
</evidence>
<dbReference type="GO" id="GO:0008360">
    <property type="term" value="P:regulation of cell shape"/>
    <property type="evidence" value="ECO:0007669"/>
    <property type="project" value="UniProtKB-KW"/>
</dbReference>
<evidence type="ECO:0000313" key="9">
    <source>
        <dbReference type="Proteomes" id="UP000000664"/>
    </source>
</evidence>
<organism evidence="8 9">
    <name type="scientific">Lactobacillus gasseri (strain ATCC 33323 / DSM 20243 / BCRC 14619 / CIP 102991 / JCM 1131 / KCTC 3163 / NCIMB 11718 / NCTC 13722 / AM63)</name>
    <dbReference type="NCBI Taxonomy" id="324831"/>
    <lineage>
        <taxon>Bacteria</taxon>
        <taxon>Bacillati</taxon>
        <taxon>Bacillota</taxon>
        <taxon>Bacilli</taxon>
        <taxon>Lactobacillales</taxon>
        <taxon>Lactobacillaceae</taxon>
        <taxon>Lactobacillus</taxon>
    </lineage>
</organism>